<feature type="transmembrane region" description="Helical" evidence="1">
    <location>
        <begin position="68"/>
        <end position="95"/>
    </location>
</feature>
<dbReference type="Pfam" id="PF06897">
    <property type="entry name" value="DUF1269"/>
    <property type="match status" value="1"/>
</dbReference>
<name>A0A2T0K888_9ACTN</name>
<gene>
    <name evidence="2" type="ORF">CLV67_11044</name>
</gene>
<evidence type="ECO:0000313" key="2">
    <source>
        <dbReference type="EMBL" id="PRX19292.1"/>
    </source>
</evidence>
<proteinExistence type="predicted"/>
<organism evidence="2 3">
    <name type="scientific">Actinoplanes italicus</name>
    <dbReference type="NCBI Taxonomy" id="113567"/>
    <lineage>
        <taxon>Bacteria</taxon>
        <taxon>Bacillati</taxon>
        <taxon>Actinomycetota</taxon>
        <taxon>Actinomycetes</taxon>
        <taxon>Micromonosporales</taxon>
        <taxon>Micromonosporaceae</taxon>
        <taxon>Actinoplanes</taxon>
    </lineage>
</organism>
<keyword evidence="1" id="KW-1133">Transmembrane helix</keyword>
<comment type="caution">
    <text evidence="2">The sequence shown here is derived from an EMBL/GenBank/DDBJ whole genome shotgun (WGS) entry which is preliminary data.</text>
</comment>
<keyword evidence="1" id="KW-0812">Transmembrane</keyword>
<dbReference type="InterPro" id="IPR009200">
    <property type="entry name" value="DUF1269_membrane"/>
</dbReference>
<dbReference type="AlphaFoldDB" id="A0A2T0K888"/>
<dbReference type="Proteomes" id="UP000239415">
    <property type="component" value="Unassembled WGS sequence"/>
</dbReference>
<dbReference type="EMBL" id="PVMZ01000010">
    <property type="protein sequence ID" value="PRX19292.1"/>
    <property type="molecule type" value="Genomic_DNA"/>
</dbReference>
<evidence type="ECO:0000313" key="3">
    <source>
        <dbReference type="Proteomes" id="UP000239415"/>
    </source>
</evidence>
<keyword evidence="3" id="KW-1185">Reference proteome</keyword>
<accession>A0A2T0K888</accession>
<keyword evidence="1" id="KW-0472">Membrane</keyword>
<reference evidence="2 3" key="1">
    <citation type="submission" date="2018-03" db="EMBL/GenBank/DDBJ databases">
        <title>Genomic Encyclopedia of Archaeal and Bacterial Type Strains, Phase II (KMG-II): from individual species to whole genera.</title>
        <authorList>
            <person name="Goeker M."/>
        </authorList>
    </citation>
    <scope>NUCLEOTIDE SEQUENCE [LARGE SCALE GENOMIC DNA]</scope>
    <source>
        <strain evidence="2 3">DSM 43146</strain>
    </source>
</reference>
<protein>
    <submittedName>
        <fullName evidence="2">Putative membrane protein</fullName>
    </submittedName>
</protein>
<evidence type="ECO:0000256" key="1">
    <source>
        <dbReference type="SAM" id="Phobius"/>
    </source>
</evidence>
<sequence length="167" mass="17973">MTTMTTFTVWKFDTPERAEQALTIIENASADGLVQVVDHAVVVWPKGAPAPETHHEHENTWRHTGWGAFWGLVVGGLFLVPVAGAAVGAGIGALVKATEGTGIDREQLETIRAEITEGTSALFLVTDHGNLDRLGERFHGLHKKLIATNLTDGEQEILRETFGGGNP</sequence>